<sequence length="304" mass="33774">MLRWQWYFLKKGLNTILKLTLQTKLIIEYLSIIFGAALVGLAYNIFFLPARLAAGGVSGISTILYELYQYNPAYVQWLINIPVFFIGLMLLGKDFSLKTLVGTFFVPFTIWISSDIPFTIDNPLLAAIYGGILLGIGLGIVYRGKGSTGGLATVAQIVKKFTGLSSGYSQLIVDGLVVITSAFVFNLELALYAMMAIYVTSKVIDFVQLQTSPSKLVLIITEQEEKIQTIIKEEIDRGLTKIRSIGGFSNQEKTMIFCVVEQQEAVYLKKVLQEQEPASFVVFLNASEILGRGFSLSKFHETAR</sequence>
<keyword evidence="3 6" id="KW-0812">Transmembrane</keyword>
<reference evidence="8 9" key="1">
    <citation type="submission" date="2021-03" db="EMBL/GenBank/DDBJ databases">
        <title>Antimicrobial resistance genes in bacteria isolated from Japanese honey, and their potential for conferring macrolide and lincosamide resistance in the American foulbrood pathogen Paenibacillus larvae.</title>
        <authorList>
            <person name="Okamoto M."/>
            <person name="Kumagai M."/>
            <person name="Kanamori H."/>
            <person name="Takamatsu D."/>
        </authorList>
    </citation>
    <scope>NUCLEOTIDE SEQUENCE [LARGE SCALE GENOMIC DNA]</scope>
    <source>
        <strain evidence="8 9">J6TS1</strain>
    </source>
</reference>
<evidence type="ECO:0000256" key="2">
    <source>
        <dbReference type="ARBA" id="ARBA00022475"/>
    </source>
</evidence>
<dbReference type="PANTHER" id="PTHR33545:SF9">
    <property type="entry name" value="UPF0750 MEMBRANE PROTEIN YITE"/>
    <property type="match status" value="1"/>
</dbReference>
<organism evidence="8 9">
    <name type="scientific">Siminovitchia terrae</name>
    <name type="common">Bacillus terrae</name>
    <dbReference type="NCBI Taxonomy" id="1914933"/>
    <lineage>
        <taxon>Bacteria</taxon>
        <taxon>Bacillati</taxon>
        <taxon>Bacillota</taxon>
        <taxon>Bacilli</taxon>
        <taxon>Bacillales</taxon>
        <taxon>Bacillaceae</taxon>
        <taxon>Siminovitchia</taxon>
    </lineage>
</organism>
<feature type="transmembrane region" description="Helical" evidence="6">
    <location>
        <begin position="26"/>
        <end position="46"/>
    </location>
</feature>
<dbReference type="CDD" id="cd16380">
    <property type="entry name" value="YitT_C"/>
    <property type="match status" value="1"/>
</dbReference>
<dbReference type="InterPro" id="IPR003740">
    <property type="entry name" value="YitT"/>
</dbReference>
<keyword evidence="4 6" id="KW-1133">Transmembrane helix</keyword>
<evidence type="ECO:0000256" key="3">
    <source>
        <dbReference type="ARBA" id="ARBA00022692"/>
    </source>
</evidence>
<feature type="transmembrane region" description="Helical" evidence="6">
    <location>
        <begin position="99"/>
        <end position="118"/>
    </location>
</feature>
<comment type="caution">
    <text evidence="8">The sequence shown here is derived from an EMBL/GenBank/DDBJ whole genome shotgun (WGS) entry which is preliminary data.</text>
</comment>
<keyword evidence="9" id="KW-1185">Reference proteome</keyword>
<dbReference type="InterPro" id="IPR015867">
    <property type="entry name" value="N-reg_PII/ATP_PRibTrfase_C"/>
</dbReference>
<dbReference type="InterPro" id="IPR051461">
    <property type="entry name" value="UPF0750_membrane"/>
</dbReference>
<keyword evidence="2" id="KW-1003">Cell membrane</keyword>
<dbReference type="Pfam" id="PF10035">
    <property type="entry name" value="DUF2179"/>
    <property type="match status" value="1"/>
</dbReference>
<evidence type="ECO:0000256" key="5">
    <source>
        <dbReference type="ARBA" id="ARBA00023136"/>
    </source>
</evidence>
<protein>
    <submittedName>
        <fullName evidence="8">UPF0750 membrane protein YvjA</fullName>
    </submittedName>
</protein>
<dbReference type="PIRSF" id="PIRSF006483">
    <property type="entry name" value="Membrane_protein_YitT"/>
    <property type="match status" value="1"/>
</dbReference>
<dbReference type="RefSeq" id="WP_244862165.1">
    <property type="nucleotide sequence ID" value="NZ_BORJ01000012.1"/>
</dbReference>
<proteinExistence type="predicted"/>
<gene>
    <name evidence="8" type="primary">yvjA</name>
    <name evidence="8" type="ORF">J6TS1_40230</name>
</gene>
<dbReference type="Proteomes" id="UP000680670">
    <property type="component" value="Unassembled WGS sequence"/>
</dbReference>
<dbReference type="Pfam" id="PF02588">
    <property type="entry name" value="YitT_membrane"/>
    <property type="match status" value="1"/>
</dbReference>
<feature type="transmembrane region" description="Helical" evidence="6">
    <location>
        <begin position="74"/>
        <end position="92"/>
    </location>
</feature>
<feature type="domain" description="DUF2179" evidence="7">
    <location>
        <begin position="237"/>
        <end position="291"/>
    </location>
</feature>
<evidence type="ECO:0000256" key="1">
    <source>
        <dbReference type="ARBA" id="ARBA00004651"/>
    </source>
</evidence>
<dbReference type="InterPro" id="IPR019264">
    <property type="entry name" value="DUF2179"/>
</dbReference>
<feature type="transmembrane region" description="Helical" evidence="6">
    <location>
        <begin position="124"/>
        <end position="142"/>
    </location>
</feature>
<name>A0ABQ4L1J1_SIMTE</name>
<evidence type="ECO:0000313" key="9">
    <source>
        <dbReference type="Proteomes" id="UP000680670"/>
    </source>
</evidence>
<accession>A0ABQ4L1J1</accession>
<dbReference type="EMBL" id="BORJ01000012">
    <property type="protein sequence ID" value="GIN98153.1"/>
    <property type="molecule type" value="Genomic_DNA"/>
</dbReference>
<evidence type="ECO:0000259" key="7">
    <source>
        <dbReference type="Pfam" id="PF10035"/>
    </source>
</evidence>
<dbReference type="Gene3D" id="3.30.70.120">
    <property type="match status" value="1"/>
</dbReference>
<dbReference type="PANTHER" id="PTHR33545">
    <property type="entry name" value="UPF0750 MEMBRANE PROTEIN YITT-RELATED"/>
    <property type="match status" value="1"/>
</dbReference>
<evidence type="ECO:0000256" key="4">
    <source>
        <dbReference type="ARBA" id="ARBA00022989"/>
    </source>
</evidence>
<evidence type="ECO:0000313" key="8">
    <source>
        <dbReference type="EMBL" id="GIN98153.1"/>
    </source>
</evidence>
<comment type="subcellular location">
    <subcellularLocation>
        <location evidence="1">Cell membrane</location>
        <topology evidence="1">Multi-pass membrane protein</topology>
    </subcellularLocation>
</comment>
<evidence type="ECO:0000256" key="6">
    <source>
        <dbReference type="SAM" id="Phobius"/>
    </source>
</evidence>
<keyword evidence="5 6" id="KW-0472">Membrane</keyword>